<dbReference type="RefSeq" id="WP_085869651.1">
    <property type="nucleotide sequence ID" value="NZ_FWFQ01000028.1"/>
</dbReference>
<evidence type="ECO:0000313" key="3">
    <source>
        <dbReference type="Proteomes" id="UP000193409"/>
    </source>
</evidence>
<sequence>MVRLILILSLCLFGAMYFIPTGDPGPETAGVTQSESLPTEIKVASLEADTPLLLAAAEAAPAPSVEAATAKAFPPAGRVARMTSAPIAPEMLSIGKSDAPAGYVSKAAQKQVVPAAADGDVWFVTGSRVNMRSGPSTANGVLASLARGTAAEMLALEANGWARIRDLSSGQTGYMSAKFLSRSAP</sequence>
<reference evidence="2 3" key="1">
    <citation type="submission" date="2017-03" db="EMBL/GenBank/DDBJ databases">
        <authorList>
            <person name="Afonso C.L."/>
            <person name="Miller P.J."/>
            <person name="Scott M.A."/>
            <person name="Spackman E."/>
            <person name="Goraichik I."/>
            <person name="Dimitrov K.M."/>
            <person name="Suarez D.L."/>
            <person name="Swayne D.E."/>
        </authorList>
    </citation>
    <scope>NUCLEOTIDE SEQUENCE [LARGE SCALE GENOMIC DNA]</scope>
    <source>
        <strain evidence="2 3">CECT 7680</strain>
    </source>
</reference>
<name>A0A1Y5TBL0_9RHOB</name>
<dbReference type="SMART" id="SM00287">
    <property type="entry name" value="SH3b"/>
    <property type="match status" value="1"/>
</dbReference>
<dbReference type="Gene3D" id="2.30.30.40">
    <property type="entry name" value="SH3 Domains"/>
    <property type="match status" value="1"/>
</dbReference>
<proteinExistence type="predicted"/>
<protein>
    <submittedName>
        <fullName evidence="2">Bacterial SH3 domain protein</fullName>
    </submittedName>
</protein>
<dbReference type="EMBL" id="FWFQ01000028">
    <property type="protein sequence ID" value="SLN60113.1"/>
    <property type="molecule type" value="Genomic_DNA"/>
</dbReference>
<dbReference type="InterPro" id="IPR003646">
    <property type="entry name" value="SH3-like_bac-type"/>
</dbReference>
<gene>
    <name evidence="2" type="ORF">PSA7680_03153</name>
</gene>
<dbReference type="AlphaFoldDB" id="A0A1Y5TBL0"/>
<organism evidence="2 3">
    <name type="scientific">Pseudoruegeria aquimaris</name>
    <dbReference type="NCBI Taxonomy" id="393663"/>
    <lineage>
        <taxon>Bacteria</taxon>
        <taxon>Pseudomonadati</taxon>
        <taxon>Pseudomonadota</taxon>
        <taxon>Alphaproteobacteria</taxon>
        <taxon>Rhodobacterales</taxon>
        <taxon>Roseobacteraceae</taxon>
        <taxon>Pseudoruegeria</taxon>
    </lineage>
</organism>
<dbReference type="Pfam" id="PF08239">
    <property type="entry name" value="SH3_3"/>
    <property type="match status" value="1"/>
</dbReference>
<feature type="domain" description="SH3b" evidence="1">
    <location>
        <begin position="119"/>
        <end position="184"/>
    </location>
</feature>
<dbReference type="Proteomes" id="UP000193409">
    <property type="component" value="Unassembled WGS sequence"/>
</dbReference>
<evidence type="ECO:0000313" key="2">
    <source>
        <dbReference type="EMBL" id="SLN60113.1"/>
    </source>
</evidence>
<dbReference type="OrthoDB" id="7433551at2"/>
<keyword evidence="3" id="KW-1185">Reference proteome</keyword>
<evidence type="ECO:0000259" key="1">
    <source>
        <dbReference type="PROSITE" id="PS51781"/>
    </source>
</evidence>
<accession>A0A1Y5TBL0</accession>
<dbReference type="PROSITE" id="PS51781">
    <property type="entry name" value="SH3B"/>
    <property type="match status" value="1"/>
</dbReference>